<organism evidence="2">
    <name type="scientific">Echinostoma caproni</name>
    <dbReference type="NCBI Taxonomy" id="27848"/>
    <lineage>
        <taxon>Eukaryota</taxon>
        <taxon>Metazoa</taxon>
        <taxon>Spiralia</taxon>
        <taxon>Lophotrochozoa</taxon>
        <taxon>Platyhelminthes</taxon>
        <taxon>Trematoda</taxon>
        <taxon>Digenea</taxon>
        <taxon>Plagiorchiida</taxon>
        <taxon>Echinostomata</taxon>
        <taxon>Echinostomatoidea</taxon>
        <taxon>Echinostomatidae</taxon>
        <taxon>Echinostoma</taxon>
    </lineage>
</organism>
<accession>A0A183AT91</accession>
<name>A0A183AT91_9TREM</name>
<feature type="region of interest" description="Disordered" evidence="1">
    <location>
        <begin position="67"/>
        <end position="90"/>
    </location>
</feature>
<proteinExistence type="predicted"/>
<protein>
    <submittedName>
        <fullName evidence="2">Mediator of RNA polymerase II transcription subunit 13</fullName>
    </submittedName>
</protein>
<evidence type="ECO:0000256" key="1">
    <source>
        <dbReference type="SAM" id="MobiDB-lite"/>
    </source>
</evidence>
<reference evidence="2" key="1">
    <citation type="submission" date="2016-06" db="UniProtKB">
        <authorList>
            <consortium name="WormBaseParasite"/>
        </authorList>
    </citation>
    <scope>IDENTIFICATION</scope>
</reference>
<dbReference type="WBParaSite" id="ECPE_0001020801-mRNA-1">
    <property type="protein sequence ID" value="ECPE_0001020801-mRNA-1"/>
    <property type="gene ID" value="ECPE_0001020801"/>
</dbReference>
<sequence>LEDRRNGDTKTESGMGKALLEGCHEALLNIISDDQPYADRPTRLTAALHEAEVFDLNNACALPSTVSATHSTREDISESMKQIFSSNPDF</sequence>
<evidence type="ECO:0000313" key="2">
    <source>
        <dbReference type="WBParaSite" id="ECPE_0001020801-mRNA-1"/>
    </source>
</evidence>
<feature type="compositionally biased region" description="Polar residues" evidence="1">
    <location>
        <begin position="79"/>
        <end position="90"/>
    </location>
</feature>
<dbReference type="AlphaFoldDB" id="A0A183AT91"/>